<dbReference type="GO" id="GO:0072659">
    <property type="term" value="P:protein localization to plasma membrane"/>
    <property type="evidence" value="ECO:0007669"/>
    <property type="project" value="TreeGrafter"/>
</dbReference>
<organism evidence="3 4">
    <name type="scientific">Paragonimus skrjabini miyazakii</name>
    <dbReference type="NCBI Taxonomy" id="59628"/>
    <lineage>
        <taxon>Eukaryota</taxon>
        <taxon>Metazoa</taxon>
        <taxon>Spiralia</taxon>
        <taxon>Lophotrochozoa</taxon>
        <taxon>Platyhelminthes</taxon>
        <taxon>Trematoda</taxon>
        <taxon>Digenea</taxon>
        <taxon>Plagiorchiida</taxon>
        <taxon>Troglotremata</taxon>
        <taxon>Troglotrematidae</taxon>
        <taxon>Paragonimus</taxon>
    </lineage>
</organism>
<feature type="compositionally biased region" description="Polar residues" evidence="1">
    <location>
        <begin position="23"/>
        <end position="35"/>
    </location>
</feature>
<dbReference type="AlphaFoldDB" id="A0A8S9YCW5"/>
<dbReference type="Pfam" id="PF10254">
    <property type="entry name" value="Pacs-1"/>
    <property type="match status" value="2"/>
</dbReference>
<keyword evidence="4" id="KW-1185">Reference proteome</keyword>
<proteinExistence type="predicted"/>
<accession>A0A8S9YCW5</accession>
<protein>
    <recommendedName>
        <fullName evidence="2">Phosphofurin acidic cluster sorting protein 1/2 C-terminal domain-containing protein</fullName>
    </recommendedName>
</protein>
<dbReference type="InterPro" id="IPR019381">
    <property type="entry name" value="PACS1/2_C"/>
</dbReference>
<evidence type="ECO:0000313" key="3">
    <source>
        <dbReference type="EMBL" id="KAF7232983.1"/>
    </source>
</evidence>
<dbReference type="Proteomes" id="UP000822476">
    <property type="component" value="Unassembled WGS sequence"/>
</dbReference>
<evidence type="ECO:0000313" key="4">
    <source>
        <dbReference type="Proteomes" id="UP000822476"/>
    </source>
</evidence>
<dbReference type="PANTHER" id="PTHR13280">
    <property type="entry name" value="PHOSPHOFURIN ACIDIC CLUSTER SORTING PROTEIN"/>
    <property type="match status" value="1"/>
</dbReference>
<feature type="domain" description="Phosphofurin acidic cluster sorting protein 1/2 C-terminal" evidence="2">
    <location>
        <begin position="329"/>
        <end position="365"/>
    </location>
</feature>
<reference evidence="3" key="1">
    <citation type="submission" date="2019-07" db="EMBL/GenBank/DDBJ databases">
        <title>Annotation for the trematode Paragonimus miyazaki's.</title>
        <authorList>
            <person name="Choi Y.-J."/>
        </authorList>
    </citation>
    <scope>NUCLEOTIDE SEQUENCE</scope>
    <source>
        <strain evidence="3">Japan</strain>
    </source>
</reference>
<sequence>MLYSFVHIFSTFVSTVRLGSIPNHNLPTQALTRSGTGDPVMPSMSGSAAHNTSDLGSVLSDPEASTGSAKRSLSPEYRSQTAVASPNSSFRRKRFHRAYSTFHSTTSPGPVMLANSSFWDLQLEYWVVQMYTGSSSNSANTTATGAQLQTPSSAPPLPSLATAPILHCSATSESFPAPRRVTLKSTCPCLVVTLGSVSTGGRLSSSLRVGDLNNPDLMPHSTRSGIGVQPQLLTLAIWTKEKKQKIMRIGRRGKDCGCKFDLIEGIQRLLCTGRGCVSGTSSSSVERSRDFEGTITSHGMSDVGGLALESASKNIGSTAGVGLSLAGSTNQMMRVSIDGVEWNGLKFFQISSTWRTHIKSFPICSMSVGRLDQPHHVESTGTGSV</sequence>
<name>A0A8S9YCW5_9TREM</name>
<feature type="domain" description="Phosphofurin acidic cluster sorting protein 1/2 C-terminal" evidence="2">
    <location>
        <begin position="7"/>
        <end position="274"/>
    </location>
</feature>
<dbReference type="PANTHER" id="PTHR13280:SF17">
    <property type="entry name" value="KRUEPPEL TARGET AT 95D, ISOFORM A"/>
    <property type="match status" value="1"/>
</dbReference>
<gene>
    <name evidence="3" type="ORF">EG68_10327</name>
</gene>
<dbReference type="OrthoDB" id="28829at2759"/>
<feature type="region of interest" description="Disordered" evidence="1">
    <location>
        <begin position="23"/>
        <end position="89"/>
    </location>
</feature>
<evidence type="ECO:0000259" key="2">
    <source>
        <dbReference type="Pfam" id="PF10254"/>
    </source>
</evidence>
<feature type="compositionally biased region" description="Polar residues" evidence="1">
    <location>
        <begin position="44"/>
        <end position="55"/>
    </location>
</feature>
<evidence type="ECO:0000256" key="1">
    <source>
        <dbReference type="SAM" id="MobiDB-lite"/>
    </source>
</evidence>
<comment type="caution">
    <text evidence="3">The sequence shown here is derived from an EMBL/GenBank/DDBJ whole genome shotgun (WGS) entry which is preliminary data.</text>
</comment>
<dbReference type="EMBL" id="JTDE01021400">
    <property type="protein sequence ID" value="KAF7232983.1"/>
    <property type="molecule type" value="Genomic_DNA"/>
</dbReference>
<feature type="compositionally biased region" description="Polar residues" evidence="1">
    <location>
        <begin position="63"/>
        <end position="89"/>
    </location>
</feature>